<name>A0A9D1U9I4_9BACT</name>
<organism evidence="2 3">
    <name type="scientific">Candidatus Bilophila faecipullorum</name>
    <dbReference type="NCBI Taxonomy" id="2838482"/>
    <lineage>
        <taxon>Bacteria</taxon>
        <taxon>Pseudomonadati</taxon>
        <taxon>Thermodesulfobacteriota</taxon>
        <taxon>Desulfovibrionia</taxon>
        <taxon>Desulfovibrionales</taxon>
        <taxon>Desulfovibrionaceae</taxon>
        <taxon>Bilophila</taxon>
    </lineage>
</organism>
<evidence type="ECO:0000259" key="1">
    <source>
        <dbReference type="Pfam" id="PF07866"/>
    </source>
</evidence>
<reference evidence="2" key="1">
    <citation type="journal article" date="2021" name="PeerJ">
        <title>Extensive microbial diversity within the chicken gut microbiome revealed by metagenomics and culture.</title>
        <authorList>
            <person name="Gilroy R."/>
            <person name="Ravi A."/>
            <person name="Getino M."/>
            <person name="Pursley I."/>
            <person name="Horton D.L."/>
            <person name="Alikhan N.F."/>
            <person name="Baker D."/>
            <person name="Gharbi K."/>
            <person name="Hall N."/>
            <person name="Watson M."/>
            <person name="Adriaenssens E.M."/>
            <person name="Foster-Nyarko E."/>
            <person name="Jarju S."/>
            <person name="Secka A."/>
            <person name="Antonio M."/>
            <person name="Oren A."/>
            <person name="Chaudhuri R.R."/>
            <person name="La Ragione R."/>
            <person name="Hildebrand F."/>
            <person name="Pallen M.J."/>
        </authorList>
    </citation>
    <scope>NUCLEOTIDE SEQUENCE</scope>
    <source>
        <strain evidence="2">ChiSxjej5B17-1746</strain>
    </source>
</reference>
<sequence length="89" mass="10275">MSLFYRHYKGGYYQVVGEALDTQDDSIVVIYRTLYPSAYSLFSRPKELFFGSVRLPDGTVTDRFQAVEYDELPEEARARVLEALPLQKS</sequence>
<dbReference type="Pfam" id="PF07866">
    <property type="entry name" value="DUF1653"/>
    <property type="match status" value="1"/>
</dbReference>
<gene>
    <name evidence="2" type="ORF">H9874_10280</name>
</gene>
<dbReference type="Proteomes" id="UP000824264">
    <property type="component" value="Unassembled WGS sequence"/>
</dbReference>
<dbReference type="AlphaFoldDB" id="A0A9D1U9I4"/>
<dbReference type="InterPro" id="IPR037135">
    <property type="entry name" value="DUF1653-like_dom_sf"/>
</dbReference>
<comment type="caution">
    <text evidence="2">The sequence shown here is derived from an EMBL/GenBank/DDBJ whole genome shotgun (WGS) entry which is preliminary data.</text>
</comment>
<reference evidence="2" key="2">
    <citation type="submission" date="2021-04" db="EMBL/GenBank/DDBJ databases">
        <authorList>
            <person name="Gilroy R."/>
        </authorList>
    </citation>
    <scope>NUCLEOTIDE SEQUENCE</scope>
    <source>
        <strain evidence="2">ChiSxjej5B17-1746</strain>
    </source>
</reference>
<feature type="domain" description="DUF1653" evidence="1">
    <location>
        <begin position="5"/>
        <end position="65"/>
    </location>
</feature>
<dbReference type="EMBL" id="DXGI01000383">
    <property type="protein sequence ID" value="HIW79512.1"/>
    <property type="molecule type" value="Genomic_DNA"/>
</dbReference>
<accession>A0A9D1U9I4</accession>
<evidence type="ECO:0000313" key="3">
    <source>
        <dbReference type="Proteomes" id="UP000824264"/>
    </source>
</evidence>
<dbReference type="Gene3D" id="2.30.30.320">
    <property type="entry name" value="DUF1653-like domain"/>
    <property type="match status" value="1"/>
</dbReference>
<proteinExistence type="predicted"/>
<dbReference type="InterPro" id="IPR023387">
    <property type="entry name" value="DUF1653-like_dom"/>
</dbReference>
<evidence type="ECO:0000313" key="2">
    <source>
        <dbReference type="EMBL" id="HIW79512.1"/>
    </source>
</evidence>
<protein>
    <submittedName>
        <fullName evidence="2">DUF1653 domain-containing protein</fullName>
    </submittedName>
</protein>